<reference evidence="1 2" key="1">
    <citation type="submission" date="2010-12" db="EMBL/GenBank/DDBJ databases">
        <authorList>
            <person name="Muzny D."/>
            <person name="Qin X."/>
            <person name="Deng J."/>
            <person name="Jiang H."/>
            <person name="Liu Y."/>
            <person name="Qu J."/>
            <person name="Song X.-Z."/>
            <person name="Zhang L."/>
            <person name="Thornton R."/>
            <person name="Coyle M."/>
            <person name="Francisco L."/>
            <person name="Jackson L."/>
            <person name="Javaid M."/>
            <person name="Korchina V."/>
            <person name="Kovar C."/>
            <person name="Mata R."/>
            <person name="Mathew T."/>
            <person name="Ngo R."/>
            <person name="Nguyen L."/>
            <person name="Nguyen N."/>
            <person name="Okwuonu G."/>
            <person name="Ongeri F."/>
            <person name="Pham C."/>
            <person name="Simmons D."/>
            <person name="Wilczek-Boney K."/>
            <person name="Hale W."/>
            <person name="Jakkamsetti A."/>
            <person name="Pham P."/>
            <person name="Ruth R."/>
            <person name="San Lucas F."/>
            <person name="Warren J."/>
            <person name="Zhang J."/>
            <person name="Zhao Z."/>
            <person name="Zhou C."/>
            <person name="Zhu D."/>
            <person name="Lee S."/>
            <person name="Bess C."/>
            <person name="Blankenburg K."/>
            <person name="Forbes L."/>
            <person name="Fu Q."/>
            <person name="Gubbala S."/>
            <person name="Hirani K."/>
            <person name="Jayaseelan J.C."/>
            <person name="Lara F."/>
            <person name="Munidasa M."/>
            <person name="Palculict T."/>
            <person name="Patil S."/>
            <person name="Pu L.-L."/>
            <person name="Saada N."/>
            <person name="Tang L."/>
            <person name="Weissenberger G."/>
            <person name="Zhu Y."/>
            <person name="Hemphill L."/>
            <person name="Shang Y."/>
            <person name="Youmans B."/>
            <person name="Ayvaz T."/>
            <person name="Ross M."/>
            <person name="Santibanez J."/>
            <person name="Aqrawi P."/>
            <person name="Gross S."/>
            <person name="Joshi V."/>
            <person name="Fowler G."/>
            <person name="Nazareth L."/>
            <person name="Reid J."/>
            <person name="Worley K."/>
            <person name="Petrosino J."/>
            <person name="Highlander S."/>
            <person name="Gibbs R."/>
        </authorList>
    </citation>
    <scope>NUCLEOTIDE SEQUENCE [LARGE SCALE GENOMIC DNA]</scope>
    <source>
        <strain evidence="1 2">ATCC 23263</strain>
    </source>
</reference>
<dbReference type="HOGENOM" id="CLU_2754754_0_0_9"/>
<dbReference type="STRING" id="887929.HMP0721_0652"/>
<dbReference type="AlphaFoldDB" id="E6MF69"/>
<dbReference type="EMBL" id="AEQN01000011">
    <property type="protein sequence ID" value="EFV02229.1"/>
    <property type="molecule type" value="Genomic_DNA"/>
</dbReference>
<organism evidence="1 2">
    <name type="scientific">Pseudoramibacter alactolyticus ATCC 23263</name>
    <dbReference type="NCBI Taxonomy" id="887929"/>
    <lineage>
        <taxon>Bacteria</taxon>
        <taxon>Bacillati</taxon>
        <taxon>Bacillota</taxon>
        <taxon>Clostridia</taxon>
        <taxon>Eubacteriales</taxon>
        <taxon>Eubacteriaceae</taxon>
        <taxon>Pseudoramibacter</taxon>
    </lineage>
</organism>
<evidence type="ECO:0000313" key="2">
    <source>
        <dbReference type="Proteomes" id="UP000004754"/>
    </source>
</evidence>
<name>E6MF69_9FIRM</name>
<sequence length="70" mass="8421">MIITFIKAPISAPFYMLKTIRLTRGRIIMFEILMRIFFGDLHQSLSVIRYRSFQQQDIVFYKLKYTILGK</sequence>
<proteinExistence type="predicted"/>
<keyword evidence="2" id="KW-1185">Reference proteome</keyword>
<accession>E6MF69</accession>
<evidence type="ECO:0000313" key="1">
    <source>
        <dbReference type="EMBL" id="EFV02229.1"/>
    </source>
</evidence>
<comment type="caution">
    <text evidence="1">The sequence shown here is derived from an EMBL/GenBank/DDBJ whole genome shotgun (WGS) entry which is preliminary data.</text>
</comment>
<gene>
    <name evidence="1" type="ORF">HMP0721_0652</name>
</gene>
<dbReference type="Proteomes" id="UP000004754">
    <property type="component" value="Unassembled WGS sequence"/>
</dbReference>
<protein>
    <submittedName>
        <fullName evidence="1">Uncharacterized protein</fullName>
    </submittedName>
</protein>